<name>A0A931DRV6_9ACTN</name>
<keyword evidence="2" id="KW-0732">Signal</keyword>
<sequence>MFLRRCTAIACCLVLALYVLRHPAGAARSVAAVLAGLAALADALAAFFTAL</sequence>
<organism evidence="3 4">
    <name type="scientific">Actinomadura viridis</name>
    <dbReference type="NCBI Taxonomy" id="58110"/>
    <lineage>
        <taxon>Bacteria</taxon>
        <taxon>Bacillati</taxon>
        <taxon>Actinomycetota</taxon>
        <taxon>Actinomycetes</taxon>
        <taxon>Streptosporangiales</taxon>
        <taxon>Thermomonosporaceae</taxon>
        <taxon>Actinomadura</taxon>
    </lineage>
</organism>
<dbReference type="RefSeq" id="WP_197014945.1">
    <property type="nucleotide sequence ID" value="NZ_BAABES010000009.1"/>
</dbReference>
<evidence type="ECO:0000256" key="2">
    <source>
        <dbReference type="SAM" id="SignalP"/>
    </source>
</evidence>
<protein>
    <submittedName>
        <fullName evidence="3">Uncharacterized protein</fullName>
    </submittedName>
</protein>
<feature type="transmembrane region" description="Helical" evidence="1">
    <location>
        <begin position="31"/>
        <end position="50"/>
    </location>
</feature>
<evidence type="ECO:0000256" key="1">
    <source>
        <dbReference type="SAM" id="Phobius"/>
    </source>
</evidence>
<keyword evidence="1" id="KW-1133">Transmembrane helix</keyword>
<comment type="caution">
    <text evidence="3">The sequence shown here is derived from an EMBL/GenBank/DDBJ whole genome shotgun (WGS) entry which is preliminary data.</text>
</comment>
<reference evidence="3" key="1">
    <citation type="submission" date="2020-11" db="EMBL/GenBank/DDBJ databases">
        <title>Sequencing the genomes of 1000 actinobacteria strains.</title>
        <authorList>
            <person name="Klenk H.-P."/>
        </authorList>
    </citation>
    <scope>NUCLEOTIDE SEQUENCE</scope>
    <source>
        <strain evidence="3">DSM 43175</strain>
    </source>
</reference>
<dbReference type="Proteomes" id="UP000614047">
    <property type="component" value="Unassembled WGS sequence"/>
</dbReference>
<evidence type="ECO:0000313" key="3">
    <source>
        <dbReference type="EMBL" id="MBG6092817.1"/>
    </source>
</evidence>
<dbReference type="AlphaFoldDB" id="A0A931DRV6"/>
<feature type="chain" id="PRO_5037612300" evidence="2">
    <location>
        <begin position="27"/>
        <end position="51"/>
    </location>
</feature>
<evidence type="ECO:0000313" key="4">
    <source>
        <dbReference type="Proteomes" id="UP000614047"/>
    </source>
</evidence>
<dbReference type="EMBL" id="JADOUA010000001">
    <property type="protein sequence ID" value="MBG6092817.1"/>
    <property type="molecule type" value="Genomic_DNA"/>
</dbReference>
<keyword evidence="1" id="KW-0812">Transmembrane</keyword>
<feature type="signal peptide" evidence="2">
    <location>
        <begin position="1"/>
        <end position="26"/>
    </location>
</feature>
<gene>
    <name evidence="3" type="ORF">IW256_006930</name>
</gene>
<proteinExistence type="predicted"/>
<keyword evidence="4" id="KW-1185">Reference proteome</keyword>
<keyword evidence="1" id="KW-0472">Membrane</keyword>
<accession>A0A931DRV6</accession>